<evidence type="ECO:0000259" key="2">
    <source>
        <dbReference type="PROSITE" id="PS50164"/>
    </source>
</evidence>
<dbReference type="AlphaFoldDB" id="A0A7H0VG82"/>
<evidence type="ECO:0000256" key="1">
    <source>
        <dbReference type="ARBA" id="ARBA00007435"/>
    </source>
</evidence>
<dbReference type="PROSITE" id="PS50164">
    <property type="entry name" value="GIY_YIG"/>
    <property type="match status" value="1"/>
</dbReference>
<dbReference type="RefSeq" id="WP_210759257.1">
    <property type="nucleotide sequence ID" value="NZ_CP060139.1"/>
</dbReference>
<dbReference type="PANTHER" id="PTHR34477:SF1">
    <property type="entry name" value="UPF0213 PROTEIN YHBQ"/>
    <property type="match status" value="1"/>
</dbReference>
<name>A0A7H0VG82_9FLAO</name>
<dbReference type="Gene3D" id="3.40.1440.10">
    <property type="entry name" value="GIY-YIG endonuclease"/>
    <property type="match status" value="1"/>
</dbReference>
<organism evidence="3 4">
    <name type="scientific">Croceimicrobium hydrocarbonivorans</name>
    <dbReference type="NCBI Taxonomy" id="2761580"/>
    <lineage>
        <taxon>Bacteria</taxon>
        <taxon>Pseudomonadati</taxon>
        <taxon>Bacteroidota</taxon>
        <taxon>Flavobacteriia</taxon>
        <taxon>Flavobacteriales</taxon>
        <taxon>Owenweeksiaceae</taxon>
        <taxon>Croceimicrobium</taxon>
    </lineage>
</organism>
<protein>
    <submittedName>
        <fullName evidence="3">GIY-YIG nuclease family protein</fullName>
    </submittedName>
</protein>
<sequence length="87" mass="10652">MEGFYTYMIYSEKSDIMYKGYSQNVELRLRAHNEGRSRYTRNKGPWVLVYLRKFASKEEALRHEKYLKVQNRPYLKWLVKTPQNELL</sequence>
<dbReference type="InterPro" id="IPR000305">
    <property type="entry name" value="GIY-YIG_endonuc"/>
</dbReference>
<dbReference type="Pfam" id="PF01541">
    <property type="entry name" value="GIY-YIG"/>
    <property type="match status" value="1"/>
</dbReference>
<dbReference type="PANTHER" id="PTHR34477">
    <property type="entry name" value="UPF0213 PROTEIN YHBQ"/>
    <property type="match status" value="1"/>
</dbReference>
<accession>A0A7H0VG82</accession>
<gene>
    <name evidence="3" type="ORF">H4K34_02485</name>
</gene>
<dbReference type="EMBL" id="CP060139">
    <property type="protein sequence ID" value="QNR24730.1"/>
    <property type="molecule type" value="Genomic_DNA"/>
</dbReference>
<dbReference type="InterPro" id="IPR050190">
    <property type="entry name" value="UPF0213_domain"/>
</dbReference>
<dbReference type="Proteomes" id="UP000516305">
    <property type="component" value="Chromosome"/>
</dbReference>
<keyword evidence="4" id="KW-1185">Reference proteome</keyword>
<evidence type="ECO:0000313" key="4">
    <source>
        <dbReference type="Proteomes" id="UP000516305"/>
    </source>
</evidence>
<feature type="domain" description="GIY-YIG" evidence="2">
    <location>
        <begin position="2"/>
        <end position="77"/>
    </location>
</feature>
<dbReference type="SUPFAM" id="SSF82771">
    <property type="entry name" value="GIY-YIG endonuclease"/>
    <property type="match status" value="1"/>
</dbReference>
<dbReference type="KEGG" id="chyd:H4K34_02485"/>
<dbReference type="InterPro" id="IPR035901">
    <property type="entry name" value="GIY-YIG_endonuc_sf"/>
</dbReference>
<reference evidence="3 4" key="1">
    <citation type="submission" date="2020-08" db="EMBL/GenBank/DDBJ databases">
        <title>Croceimicrobium hydrocarbonivorans gen. nov., sp. nov., a novel marine bacterium isolated from a bacterial consortium that degrades polyethylene terephthalate.</title>
        <authorList>
            <person name="Liu R."/>
        </authorList>
    </citation>
    <scope>NUCLEOTIDE SEQUENCE [LARGE SCALE GENOMIC DNA]</scope>
    <source>
        <strain evidence="3 4">A20-9</strain>
    </source>
</reference>
<comment type="similarity">
    <text evidence="1">Belongs to the UPF0213 family.</text>
</comment>
<proteinExistence type="inferred from homology"/>
<evidence type="ECO:0000313" key="3">
    <source>
        <dbReference type="EMBL" id="QNR24730.1"/>
    </source>
</evidence>
<dbReference type="CDD" id="cd10449">
    <property type="entry name" value="GIY-YIG_SLX1_like"/>
    <property type="match status" value="1"/>
</dbReference>